<proteinExistence type="predicted"/>
<organism evidence="1 2">
    <name type="scientific">Burkholderia aenigmatica</name>
    <dbReference type="NCBI Taxonomy" id="2015348"/>
    <lineage>
        <taxon>Bacteria</taxon>
        <taxon>Pseudomonadati</taxon>
        <taxon>Pseudomonadota</taxon>
        <taxon>Betaproteobacteria</taxon>
        <taxon>Burkholderiales</taxon>
        <taxon>Burkholderiaceae</taxon>
        <taxon>Burkholderia</taxon>
        <taxon>Burkholderia cepacia complex</taxon>
    </lineage>
</organism>
<sequence>MPDEIDVANDYAQRTLEQAIAAARLAPKTHVRVTECLNECGDPPAEGSSFCCHECMVDAQRREATRRRQGTV</sequence>
<dbReference type="AlphaFoldDB" id="A0A6P2SVB5"/>
<dbReference type="EMBL" id="CABVQC010000088">
    <property type="protein sequence ID" value="VWC49345.1"/>
    <property type="molecule type" value="Genomic_DNA"/>
</dbReference>
<accession>A0A6P2SVB5</accession>
<dbReference type="RefSeq" id="WP_175026250.1">
    <property type="nucleotide sequence ID" value="NZ_CABVQC010000088.1"/>
</dbReference>
<name>A0A6P2SVB5_9BURK</name>
<protein>
    <submittedName>
        <fullName evidence="1">Uncharacterized protein</fullName>
    </submittedName>
</protein>
<dbReference type="Proteomes" id="UP000494261">
    <property type="component" value="Unassembled WGS sequence"/>
</dbReference>
<evidence type="ECO:0000313" key="1">
    <source>
        <dbReference type="EMBL" id="VWC49345.1"/>
    </source>
</evidence>
<evidence type="ECO:0000313" key="2">
    <source>
        <dbReference type="Proteomes" id="UP000494261"/>
    </source>
</evidence>
<gene>
    <name evidence="1" type="ORF">BLA13014_07584</name>
</gene>
<reference evidence="1 2" key="1">
    <citation type="submission" date="2019-09" db="EMBL/GenBank/DDBJ databases">
        <authorList>
            <person name="Depoorter E."/>
        </authorList>
    </citation>
    <scope>NUCLEOTIDE SEQUENCE [LARGE SCALE GENOMIC DNA]</scope>
    <source>
        <strain evidence="1">LMG 13014</strain>
    </source>
</reference>